<organism evidence="3 4">
    <name type="scientific">Burkholderia pseudomallei</name>
    <name type="common">Pseudomonas pseudomallei</name>
    <dbReference type="NCBI Taxonomy" id="28450"/>
    <lineage>
        <taxon>Bacteria</taxon>
        <taxon>Pseudomonadati</taxon>
        <taxon>Pseudomonadota</taxon>
        <taxon>Betaproteobacteria</taxon>
        <taxon>Burkholderiales</taxon>
        <taxon>Burkholderiaceae</taxon>
        <taxon>Burkholderia</taxon>
        <taxon>pseudomallei group</taxon>
    </lineage>
</organism>
<dbReference type="Gene3D" id="3.30.559.10">
    <property type="entry name" value="Chloramphenicol acetyltransferase-like domain"/>
    <property type="match status" value="1"/>
</dbReference>
<feature type="domain" description="Condensation" evidence="2">
    <location>
        <begin position="2"/>
        <end position="95"/>
    </location>
</feature>
<dbReference type="GO" id="GO:0003824">
    <property type="term" value="F:catalytic activity"/>
    <property type="evidence" value="ECO:0007669"/>
    <property type="project" value="InterPro"/>
</dbReference>
<evidence type="ECO:0000313" key="4">
    <source>
        <dbReference type="Proteomes" id="UP000030475"/>
    </source>
</evidence>
<dbReference type="InterPro" id="IPR001242">
    <property type="entry name" value="Condensation_dom"/>
</dbReference>
<dbReference type="PANTHER" id="PTHR45527">
    <property type="entry name" value="NONRIBOSOMAL PEPTIDE SYNTHETASE"/>
    <property type="match status" value="1"/>
</dbReference>
<dbReference type="Pfam" id="PF00501">
    <property type="entry name" value="AMP-binding"/>
    <property type="match status" value="1"/>
</dbReference>
<reference evidence="3 4" key="1">
    <citation type="submission" date="2014-08" db="EMBL/GenBank/DDBJ databases">
        <authorList>
            <person name="Bunnell A."/>
            <person name="Chain P.S."/>
            <person name="Chertkov O."/>
            <person name="Currie B.J."/>
            <person name="Daligault H.E."/>
            <person name="Davenport K.W."/>
            <person name="Davis C."/>
            <person name="Gleasner C.D."/>
            <person name="Johnson S.L."/>
            <person name="Kaestli M."/>
            <person name="Koren S."/>
            <person name="Kunde Y.A."/>
            <person name="Mayo M."/>
            <person name="McMurry K.K."/>
            <person name="Price E.P."/>
            <person name="Reitenga K.G."/>
            <person name="Robison R."/>
            <person name="Rosovitz M.J."/>
            <person name="Sarovich D.S."/>
            <person name="Teshima H."/>
        </authorList>
    </citation>
    <scope>NUCLEOTIDE SEQUENCE [LARGE SCALE GENOMIC DNA]</scope>
    <source>
        <strain evidence="3 4">MSHR44</strain>
    </source>
</reference>
<evidence type="ECO:0000259" key="1">
    <source>
        <dbReference type="Pfam" id="PF00501"/>
    </source>
</evidence>
<evidence type="ECO:0000313" key="3">
    <source>
        <dbReference type="EMBL" id="KGX17212.1"/>
    </source>
</evidence>
<accession>A0AA40JJC0</accession>
<dbReference type="GO" id="GO:0044550">
    <property type="term" value="P:secondary metabolite biosynthetic process"/>
    <property type="evidence" value="ECO:0007669"/>
    <property type="project" value="TreeGrafter"/>
</dbReference>
<dbReference type="SUPFAM" id="SSF52777">
    <property type="entry name" value="CoA-dependent acyltransferases"/>
    <property type="match status" value="1"/>
</dbReference>
<dbReference type="SUPFAM" id="SSF56801">
    <property type="entry name" value="Acetyl-CoA synthetase-like"/>
    <property type="match status" value="1"/>
</dbReference>
<feature type="domain" description="AMP-dependent synthetase/ligase" evidence="1">
    <location>
        <begin position="114"/>
        <end position="349"/>
    </location>
</feature>
<evidence type="ECO:0000259" key="2">
    <source>
        <dbReference type="Pfam" id="PF00668"/>
    </source>
</evidence>
<dbReference type="GO" id="GO:0031177">
    <property type="term" value="F:phosphopantetheine binding"/>
    <property type="evidence" value="ECO:0007669"/>
    <property type="project" value="TreeGrafter"/>
</dbReference>
<dbReference type="InterPro" id="IPR020845">
    <property type="entry name" value="AMP-binding_CS"/>
</dbReference>
<sequence length="365" mass="39136">MFLGVLRAVAATHLAALDHHQMPFEKVVEAVQPERALNRNSLFQTMLVLQNFAGADGELRRHGDRVAVNMRDAPVVPVGGTAKFDLTLIAMEAADGIFGAAAFDPDEADAIALFDASAAARPNEIAIVHGARACRYATLEHTAARVAGRLTALGVEVGDRVAIRMPRGIGMTAAVVGVLRIGAAYVPIDVAYPEERQRYIFDNSGARVLIALPGDSGIGGVPCVAITIDGELDGEPACSVRVAPGAPAYVIYTSGSTGLPKGVVMTRRALANLIRWEIGTVRVPRPRTLQFSPLSFDVSFQEMLSTWVLGGTLVLVDEPVRPTPMLCGALSSSMRCRAFTCLTSRCNSWPMQRAAGTERYRRWPK</sequence>
<dbReference type="AlphaFoldDB" id="A0AA40JJC0"/>
<proteinExistence type="predicted"/>
<dbReference type="GO" id="GO:0005737">
    <property type="term" value="C:cytoplasm"/>
    <property type="evidence" value="ECO:0007669"/>
    <property type="project" value="TreeGrafter"/>
</dbReference>
<comment type="caution">
    <text evidence="3">The sequence shown here is derived from an EMBL/GenBank/DDBJ whole genome shotgun (WGS) entry which is preliminary data.</text>
</comment>
<dbReference type="PROSITE" id="PS00455">
    <property type="entry name" value="AMP_BINDING"/>
    <property type="match status" value="1"/>
</dbReference>
<dbReference type="Proteomes" id="UP000030475">
    <property type="component" value="Unassembled WGS sequence"/>
</dbReference>
<dbReference type="InterPro" id="IPR023213">
    <property type="entry name" value="CAT-like_dom_sf"/>
</dbReference>
<dbReference type="GO" id="GO:0043041">
    <property type="term" value="P:amino acid activation for nonribosomal peptide biosynthetic process"/>
    <property type="evidence" value="ECO:0007669"/>
    <property type="project" value="TreeGrafter"/>
</dbReference>
<dbReference type="PANTHER" id="PTHR45527:SF1">
    <property type="entry name" value="FATTY ACID SYNTHASE"/>
    <property type="match status" value="1"/>
</dbReference>
<dbReference type="InterPro" id="IPR000873">
    <property type="entry name" value="AMP-dep_synth/lig_dom"/>
</dbReference>
<dbReference type="Gene3D" id="3.40.50.980">
    <property type="match status" value="2"/>
</dbReference>
<name>A0AA40JJC0_BURPE</name>
<dbReference type="Pfam" id="PF00668">
    <property type="entry name" value="Condensation"/>
    <property type="match status" value="1"/>
</dbReference>
<dbReference type="EMBL" id="JQIM01000007">
    <property type="protein sequence ID" value="KGX17212.1"/>
    <property type="molecule type" value="Genomic_DNA"/>
</dbReference>
<protein>
    <submittedName>
        <fullName evidence="3">AMP-binding enzyme family protein</fullName>
    </submittedName>
</protein>
<gene>
    <name evidence="3" type="ORF">Y036_6187</name>
</gene>
<dbReference type="Gene3D" id="3.30.559.30">
    <property type="entry name" value="Nonribosomal peptide synthetase, condensation domain"/>
    <property type="match status" value="1"/>
</dbReference>